<reference evidence="2" key="1">
    <citation type="submission" date="2018-05" db="EMBL/GenBank/DDBJ databases">
        <authorList>
            <person name="Lanie J.A."/>
            <person name="Ng W.-L."/>
            <person name="Kazmierczak K.M."/>
            <person name="Andrzejewski T.M."/>
            <person name="Davidsen T.M."/>
            <person name="Wayne K.J."/>
            <person name="Tettelin H."/>
            <person name="Glass J.I."/>
            <person name="Rusch D."/>
            <person name="Podicherti R."/>
            <person name="Tsui H.-C.T."/>
            <person name="Winkler M.E."/>
        </authorList>
    </citation>
    <scope>NUCLEOTIDE SEQUENCE</scope>
</reference>
<dbReference type="GO" id="GO:0009313">
    <property type="term" value="P:oligosaccharide catabolic process"/>
    <property type="evidence" value="ECO:0007669"/>
    <property type="project" value="TreeGrafter"/>
</dbReference>
<dbReference type="SUPFAM" id="SSF50939">
    <property type="entry name" value="Sialidases"/>
    <property type="match status" value="1"/>
</dbReference>
<proteinExistence type="predicted"/>
<dbReference type="PANTHER" id="PTHR10628">
    <property type="entry name" value="SIALIDASE"/>
    <property type="match status" value="1"/>
</dbReference>
<dbReference type="PANTHER" id="PTHR10628:SF30">
    <property type="entry name" value="EXO-ALPHA-SIALIDASE"/>
    <property type="match status" value="1"/>
</dbReference>
<dbReference type="GO" id="GO:0004308">
    <property type="term" value="F:exo-alpha-sialidase activity"/>
    <property type="evidence" value="ECO:0007669"/>
    <property type="project" value="InterPro"/>
</dbReference>
<organism evidence="2">
    <name type="scientific">marine metagenome</name>
    <dbReference type="NCBI Taxonomy" id="408172"/>
    <lineage>
        <taxon>unclassified sequences</taxon>
        <taxon>metagenomes</taxon>
        <taxon>ecological metagenomes</taxon>
    </lineage>
</organism>
<sequence>VVLAVCQQHKDYYTNPKNRTFSMVVYESPDSGRTWREIARPSIHAKEPSLTVTADGALLLTAQDFRLNGERNEMWVCRSTDGGRTWDKALIPGRSYPRNVLVEQDGTLLFLRSKGAEKFELCRSGDHGKTWTFSEGLIDWRPEDISAFSEVSVLRLKSGNLLAALRHRRPVARSGAAPRGHRGHALARTMVTVSGDDGKTWSTPRPLTNTGEVHGNLLQLKDGRIMASYVNYHQPFGVCVVLSHDEGKTWNTDRRVQLSFSAVTATGNNGWPVSLELGNDRFLTCFANNAYPYDDPPTVTCETVQWKLPPSMQPTQLRSKR</sequence>
<dbReference type="EMBL" id="UINC01022747">
    <property type="protein sequence ID" value="SVA93001.1"/>
    <property type="molecule type" value="Genomic_DNA"/>
</dbReference>
<dbReference type="CDD" id="cd15482">
    <property type="entry name" value="Sialidase_non-viral"/>
    <property type="match status" value="1"/>
</dbReference>
<dbReference type="InterPro" id="IPR036278">
    <property type="entry name" value="Sialidase_sf"/>
</dbReference>
<dbReference type="InterPro" id="IPR026856">
    <property type="entry name" value="Sialidase_fam"/>
</dbReference>
<name>A0A381ZVJ4_9ZZZZ</name>
<accession>A0A381ZVJ4</accession>
<evidence type="ECO:0000259" key="1">
    <source>
        <dbReference type="Pfam" id="PF13088"/>
    </source>
</evidence>
<dbReference type="InterPro" id="IPR011040">
    <property type="entry name" value="Sialidase"/>
</dbReference>
<evidence type="ECO:0000313" key="2">
    <source>
        <dbReference type="EMBL" id="SVA93001.1"/>
    </source>
</evidence>
<dbReference type="GO" id="GO:0016020">
    <property type="term" value="C:membrane"/>
    <property type="evidence" value="ECO:0007669"/>
    <property type="project" value="TreeGrafter"/>
</dbReference>
<dbReference type="Pfam" id="PF13088">
    <property type="entry name" value="BNR_2"/>
    <property type="match status" value="1"/>
</dbReference>
<dbReference type="GO" id="GO:0006689">
    <property type="term" value="P:ganglioside catabolic process"/>
    <property type="evidence" value="ECO:0007669"/>
    <property type="project" value="TreeGrafter"/>
</dbReference>
<protein>
    <recommendedName>
        <fullName evidence="1">Sialidase domain-containing protein</fullName>
    </recommendedName>
</protein>
<feature type="non-terminal residue" evidence="2">
    <location>
        <position position="1"/>
    </location>
</feature>
<dbReference type="Gene3D" id="2.120.10.10">
    <property type="match status" value="1"/>
</dbReference>
<dbReference type="AlphaFoldDB" id="A0A381ZVJ4"/>
<dbReference type="GO" id="GO:0005737">
    <property type="term" value="C:cytoplasm"/>
    <property type="evidence" value="ECO:0007669"/>
    <property type="project" value="TreeGrafter"/>
</dbReference>
<feature type="domain" description="Sialidase" evidence="1">
    <location>
        <begin position="185"/>
        <end position="257"/>
    </location>
</feature>
<gene>
    <name evidence="2" type="ORF">METZ01_LOCUS145855</name>
</gene>